<dbReference type="GO" id="GO:0005886">
    <property type="term" value="C:plasma membrane"/>
    <property type="evidence" value="ECO:0007669"/>
    <property type="project" value="UniProtKB-SubCell"/>
</dbReference>
<reference evidence="13" key="2">
    <citation type="submission" date="2021-04" db="EMBL/GenBank/DDBJ databases">
        <authorList>
            <person name="Gilroy R."/>
        </authorList>
    </citation>
    <scope>NUCLEOTIDE SEQUENCE</scope>
    <source>
        <strain evidence="13">ChiHecec2B26-446</strain>
    </source>
</reference>
<evidence type="ECO:0000256" key="6">
    <source>
        <dbReference type="ARBA" id="ARBA00023136"/>
    </source>
</evidence>
<keyword evidence="6 8" id="KW-0472">Membrane</keyword>
<dbReference type="InterPro" id="IPR011014">
    <property type="entry name" value="MscS_channel_TM-2"/>
</dbReference>
<comment type="subcellular location">
    <subcellularLocation>
        <location evidence="1">Cell membrane</location>
        <topology evidence="1">Multi-pass membrane protein</topology>
    </subcellularLocation>
</comment>
<feature type="transmembrane region" description="Helical" evidence="8">
    <location>
        <begin position="323"/>
        <end position="346"/>
    </location>
</feature>
<dbReference type="Proteomes" id="UP000886752">
    <property type="component" value="Unassembled WGS sequence"/>
</dbReference>
<feature type="region of interest" description="Disordered" evidence="7">
    <location>
        <begin position="45"/>
        <end position="106"/>
    </location>
</feature>
<proteinExistence type="inferred from homology"/>
<dbReference type="GO" id="GO:0008381">
    <property type="term" value="F:mechanosensitive monoatomic ion channel activity"/>
    <property type="evidence" value="ECO:0007669"/>
    <property type="project" value="UniProtKB-ARBA"/>
</dbReference>
<feature type="transmembrane region" description="Helical" evidence="8">
    <location>
        <begin position="358"/>
        <end position="376"/>
    </location>
</feature>
<dbReference type="Pfam" id="PF21082">
    <property type="entry name" value="MS_channel_3rd"/>
    <property type="match status" value="1"/>
</dbReference>
<evidence type="ECO:0000256" key="3">
    <source>
        <dbReference type="ARBA" id="ARBA00022475"/>
    </source>
</evidence>
<evidence type="ECO:0000313" key="14">
    <source>
        <dbReference type="Proteomes" id="UP000886752"/>
    </source>
</evidence>
<feature type="region of interest" description="Disordered" evidence="7">
    <location>
        <begin position="844"/>
        <end position="876"/>
    </location>
</feature>
<feature type="transmembrane region" description="Helical" evidence="8">
    <location>
        <begin position="581"/>
        <end position="601"/>
    </location>
</feature>
<evidence type="ECO:0000313" key="13">
    <source>
        <dbReference type="EMBL" id="HIW01103.1"/>
    </source>
</evidence>
<dbReference type="Pfam" id="PF00924">
    <property type="entry name" value="MS_channel_2nd"/>
    <property type="match status" value="1"/>
</dbReference>
<keyword evidence="5 8" id="KW-1133">Transmembrane helix</keyword>
<evidence type="ECO:0000259" key="12">
    <source>
        <dbReference type="Pfam" id="PF21088"/>
    </source>
</evidence>
<dbReference type="SUPFAM" id="SSF82689">
    <property type="entry name" value="Mechanosensitive channel protein MscS (YggB), C-terminal domain"/>
    <property type="match status" value="1"/>
</dbReference>
<feature type="domain" description="Mechanosensitive ion channel MscS C-terminal" evidence="11">
    <location>
        <begin position="750"/>
        <end position="831"/>
    </location>
</feature>
<dbReference type="Gene3D" id="1.10.287.1260">
    <property type="match status" value="1"/>
</dbReference>
<keyword evidence="3" id="KW-1003">Cell membrane</keyword>
<gene>
    <name evidence="13" type="ORF">H9894_07945</name>
</gene>
<name>A0A9D1PXG6_9BACT</name>
<dbReference type="InterPro" id="IPR010920">
    <property type="entry name" value="LSM_dom_sf"/>
</dbReference>
<feature type="transmembrane region" description="Helical" evidence="8">
    <location>
        <begin position="414"/>
        <end position="434"/>
    </location>
</feature>
<feature type="compositionally biased region" description="Polar residues" evidence="7">
    <location>
        <begin position="849"/>
        <end position="858"/>
    </location>
</feature>
<dbReference type="PANTHER" id="PTHR30347:SF1">
    <property type="entry name" value="MECHANOSENSITIVE CHANNEL MSCK"/>
    <property type="match status" value="1"/>
</dbReference>
<keyword evidence="9" id="KW-0732">Signal</keyword>
<dbReference type="InterPro" id="IPR049278">
    <property type="entry name" value="MS_channel_C"/>
</dbReference>
<dbReference type="Pfam" id="PF21088">
    <property type="entry name" value="MS_channel_1st"/>
    <property type="match status" value="1"/>
</dbReference>
<feature type="signal peptide" evidence="9">
    <location>
        <begin position="1"/>
        <end position="36"/>
    </location>
</feature>
<dbReference type="Gene3D" id="3.30.70.100">
    <property type="match status" value="1"/>
</dbReference>
<organism evidence="13 14">
    <name type="scientific">Candidatus Desulfovibrio intestinipullorum</name>
    <dbReference type="NCBI Taxonomy" id="2838536"/>
    <lineage>
        <taxon>Bacteria</taxon>
        <taxon>Pseudomonadati</taxon>
        <taxon>Thermodesulfobacteriota</taxon>
        <taxon>Desulfovibrionia</taxon>
        <taxon>Desulfovibrionales</taxon>
        <taxon>Desulfovibrionaceae</taxon>
        <taxon>Desulfovibrio</taxon>
    </lineage>
</organism>
<feature type="transmembrane region" description="Helical" evidence="8">
    <location>
        <begin position="536"/>
        <end position="561"/>
    </location>
</feature>
<evidence type="ECO:0000256" key="7">
    <source>
        <dbReference type="SAM" id="MobiDB-lite"/>
    </source>
</evidence>
<dbReference type="InterPro" id="IPR023408">
    <property type="entry name" value="MscS_beta-dom_sf"/>
</dbReference>
<accession>A0A9D1PXG6</accession>
<comment type="similarity">
    <text evidence="2">Belongs to the MscS (TC 1.A.23) family.</text>
</comment>
<dbReference type="InterPro" id="IPR052702">
    <property type="entry name" value="MscS-like_channel"/>
</dbReference>
<evidence type="ECO:0000256" key="2">
    <source>
        <dbReference type="ARBA" id="ARBA00008017"/>
    </source>
</evidence>
<dbReference type="InterPro" id="IPR006685">
    <property type="entry name" value="MscS_channel_2nd"/>
</dbReference>
<feature type="transmembrane region" description="Helical" evidence="8">
    <location>
        <begin position="479"/>
        <end position="496"/>
    </location>
</feature>
<evidence type="ECO:0000256" key="9">
    <source>
        <dbReference type="SAM" id="SignalP"/>
    </source>
</evidence>
<feature type="domain" description="Mechanosensitive ion channel MscS" evidence="10">
    <location>
        <begin position="674"/>
        <end position="740"/>
    </location>
</feature>
<feature type="transmembrane region" description="Helical" evidence="8">
    <location>
        <begin position="382"/>
        <end position="402"/>
    </location>
</feature>
<dbReference type="EMBL" id="DXHV01000073">
    <property type="protein sequence ID" value="HIW01103.1"/>
    <property type="molecule type" value="Genomic_DNA"/>
</dbReference>
<protein>
    <submittedName>
        <fullName evidence="13">Mechanosensitive ion channel</fullName>
    </submittedName>
</protein>
<keyword evidence="4 8" id="KW-0812">Transmembrane</keyword>
<feature type="domain" description="Mechanosensitive ion channel transmembrane helices 2/3" evidence="12">
    <location>
        <begin position="635"/>
        <end position="673"/>
    </location>
</feature>
<dbReference type="SUPFAM" id="SSF82861">
    <property type="entry name" value="Mechanosensitive channel protein MscS (YggB), transmembrane region"/>
    <property type="match status" value="1"/>
</dbReference>
<feature type="transmembrane region" description="Helical" evidence="8">
    <location>
        <begin position="633"/>
        <end position="651"/>
    </location>
</feature>
<feature type="compositionally biased region" description="Basic and acidic residues" evidence="7">
    <location>
        <begin position="50"/>
        <end position="103"/>
    </location>
</feature>
<sequence>MRERFLSTVRYKSGVLLLFSLSLLLCLVLSAGSCPAANDEKAAAASTAQAKDKELTPEEEQKLKEAKAEAEAKAQEALKAKEERAAELREEQDAAAEKKRQEAAEIAQDDPLKDIWAGQRTMIDAVIKESASLSESFLSDTSVLEQIRPVEQDIRRLLIMVNEFKQWPSPLEAVSRRLSISADLVHSILLTAAGPQLSARKLLEQLDSSVESMAELSGSHVDETAEYLSKINTARFLLTAVITRYTSALAPASALLDRVKATRAEISKKLPELWMNYYTQAPVAWLSASEWASVPRNLSYFTTGLSLRKSVELPLTTSQWQGAAVRFIITFLSIGSLSVLLVNQFLQGMPKAMQQVKRYSLPWNVLGVSLIAASYSQTIEPFRLFMALGNISLIFGQSLLAWELRRIKFPEVTVDRSPLLALMPLTICAYVFIYLPLPRLVTLILWLTCVIISIWRCRKTPKLDLGKMQMEHSIRDMQPLVLWPCLILCLVGFHFYSMALYLLYSSVSIAIQISVASLSVLSRLNESLNNDDTRTMFASFILALAAPVVLLLSVAIVSLWLATLPGGMDLLQFYIFKSVNIGSTQLNLVQVLLIATAFFLARTAARMGKNFIAKLPSRGVKVDPSLITPMQTGYTYVVWCLFGFFVLRSLGMNLSNLAVVAGGLSVGIGFGLQTIVNNFISGIILIFSRTLQVGDVVEVGTVVGRIKQISVRATQVETYDSAVIYVPNSAFVSGNLTNWTSNSRTTRQQVVVGVAYGSDPQKVSKILLDIANKQSDILAYPQPVVQFQNFGASTMDFRLLFWVRDYDLGLRVASDIRYAINARFAAEKIEIAFPQMDVHLKQDAAPARRTSSLPQPKTGQIRRQGRPRRVIARKPL</sequence>
<feature type="chain" id="PRO_5038736343" evidence="9">
    <location>
        <begin position="37"/>
        <end position="876"/>
    </location>
</feature>
<evidence type="ECO:0000256" key="1">
    <source>
        <dbReference type="ARBA" id="ARBA00004651"/>
    </source>
</evidence>
<evidence type="ECO:0000259" key="11">
    <source>
        <dbReference type="Pfam" id="PF21082"/>
    </source>
</evidence>
<comment type="caution">
    <text evidence="13">The sequence shown here is derived from an EMBL/GenBank/DDBJ whole genome shotgun (WGS) entry which is preliminary data.</text>
</comment>
<reference evidence="13" key="1">
    <citation type="journal article" date="2021" name="PeerJ">
        <title>Extensive microbial diversity within the chicken gut microbiome revealed by metagenomics and culture.</title>
        <authorList>
            <person name="Gilroy R."/>
            <person name="Ravi A."/>
            <person name="Getino M."/>
            <person name="Pursley I."/>
            <person name="Horton D.L."/>
            <person name="Alikhan N.F."/>
            <person name="Baker D."/>
            <person name="Gharbi K."/>
            <person name="Hall N."/>
            <person name="Watson M."/>
            <person name="Adriaenssens E.M."/>
            <person name="Foster-Nyarko E."/>
            <person name="Jarju S."/>
            <person name="Secka A."/>
            <person name="Antonio M."/>
            <person name="Oren A."/>
            <person name="Chaudhuri R.R."/>
            <person name="La Ragione R."/>
            <person name="Hildebrand F."/>
            <person name="Pallen M.J."/>
        </authorList>
    </citation>
    <scope>NUCLEOTIDE SEQUENCE</scope>
    <source>
        <strain evidence="13">ChiHecec2B26-446</strain>
    </source>
</reference>
<evidence type="ECO:0000256" key="5">
    <source>
        <dbReference type="ARBA" id="ARBA00022989"/>
    </source>
</evidence>
<dbReference type="InterPro" id="IPR049142">
    <property type="entry name" value="MS_channel_1st"/>
</dbReference>
<feature type="transmembrane region" description="Helical" evidence="8">
    <location>
        <begin position="440"/>
        <end position="458"/>
    </location>
</feature>
<evidence type="ECO:0000256" key="4">
    <source>
        <dbReference type="ARBA" id="ARBA00022692"/>
    </source>
</evidence>
<dbReference type="Gene3D" id="2.30.30.60">
    <property type="match status" value="1"/>
</dbReference>
<dbReference type="PROSITE" id="PS51257">
    <property type="entry name" value="PROKAR_LIPOPROTEIN"/>
    <property type="match status" value="1"/>
</dbReference>
<evidence type="ECO:0000259" key="10">
    <source>
        <dbReference type="Pfam" id="PF00924"/>
    </source>
</evidence>
<dbReference type="AlphaFoldDB" id="A0A9D1PXG6"/>
<dbReference type="PANTHER" id="PTHR30347">
    <property type="entry name" value="POTASSIUM CHANNEL RELATED"/>
    <property type="match status" value="1"/>
</dbReference>
<feature type="transmembrane region" description="Helical" evidence="8">
    <location>
        <begin position="657"/>
        <end position="680"/>
    </location>
</feature>
<feature type="compositionally biased region" description="Basic residues" evidence="7">
    <location>
        <begin position="863"/>
        <end position="876"/>
    </location>
</feature>
<evidence type="ECO:0000256" key="8">
    <source>
        <dbReference type="SAM" id="Phobius"/>
    </source>
</evidence>
<dbReference type="SUPFAM" id="SSF50182">
    <property type="entry name" value="Sm-like ribonucleoproteins"/>
    <property type="match status" value="1"/>
</dbReference>
<dbReference type="InterPro" id="IPR011066">
    <property type="entry name" value="MscS_channel_C_sf"/>
</dbReference>